<name>A0AAD5VEY1_9APHY</name>
<dbReference type="EMBL" id="JANAWD010000041">
    <property type="protein sequence ID" value="KAJ3489648.1"/>
    <property type="molecule type" value="Genomic_DNA"/>
</dbReference>
<comment type="caution">
    <text evidence="2">The sequence shown here is derived from an EMBL/GenBank/DDBJ whole genome shotgun (WGS) entry which is preliminary data.</text>
</comment>
<feature type="region of interest" description="Disordered" evidence="1">
    <location>
        <begin position="1"/>
        <end position="21"/>
    </location>
</feature>
<dbReference type="AlphaFoldDB" id="A0AAD5VEY1"/>
<proteinExistence type="predicted"/>
<keyword evidence="3" id="KW-1185">Reference proteome</keyword>
<gene>
    <name evidence="2" type="ORF">NLI96_g1962</name>
</gene>
<evidence type="ECO:0000313" key="2">
    <source>
        <dbReference type="EMBL" id="KAJ3489648.1"/>
    </source>
</evidence>
<evidence type="ECO:0000313" key="3">
    <source>
        <dbReference type="Proteomes" id="UP001212997"/>
    </source>
</evidence>
<sequence length="82" mass="9710">MAKRRNRPNRQQRAQRNAMAAEAHIQQVLEDLTPKEIPPPPSPPDHCHKGPFWDGKKWFFIVKAWDQYQAGLITLEQYMMLR</sequence>
<protein>
    <submittedName>
        <fullName evidence="2">Uncharacterized protein</fullName>
    </submittedName>
</protein>
<feature type="compositionally biased region" description="Low complexity" evidence="1">
    <location>
        <begin position="11"/>
        <end position="21"/>
    </location>
</feature>
<evidence type="ECO:0000256" key="1">
    <source>
        <dbReference type="SAM" id="MobiDB-lite"/>
    </source>
</evidence>
<dbReference type="Proteomes" id="UP001212997">
    <property type="component" value="Unassembled WGS sequence"/>
</dbReference>
<reference evidence="2" key="1">
    <citation type="submission" date="2022-07" db="EMBL/GenBank/DDBJ databases">
        <title>Genome Sequence of Physisporinus lineatus.</title>
        <authorList>
            <person name="Buettner E."/>
        </authorList>
    </citation>
    <scope>NUCLEOTIDE SEQUENCE</scope>
    <source>
        <strain evidence="2">VT162</strain>
    </source>
</reference>
<feature type="compositionally biased region" description="Basic residues" evidence="1">
    <location>
        <begin position="1"/>
        <end position="10"/>
    </location>
</feature>
<organism evidence="2 3">
    <name type="scientific">Meripilus lineatus</name>
    <dbReference type="NCBI Taxonomy" id="2056292"/>
    <lineage>
        <taxon>Eukaryota</taxon>
        <taxon>Fungi</taxon>
        <taxon>Dikarya</taxon>
        <taxon>Basidiomycota</taxon>
        <taxon>Agaricomycotina</taxon>
        <taxon>Agaricomycetes</taxon>
        <taxon>Polyporales</taxon>
        <taxon>Meripilaceae</taxon>
        <taxon>Meripilus</taxon>
    </lineage>
</organism>
<accession>A0AAD5VEY1</accession>